<dbReference type="EMBL" id="CAFBMK010000230">
    <property type="protein sequence ID" value="CAB4939544.1"/>
    <property type="molecule type" value="Genomic_DNA"/>
</dbReference>
<dbReference type="InterPro" id="IPR027477">
    <property type="entry name" value="Succ_DH/fumarate_Rdtase_cat_sf"/>
</dbReference>
<dbReference type="AlphaFoldDB" id="A0A6J7JAC9"/>
<evidence type="ECO:0000256" key="1">
    <source>
        <dbReference type="ARBA" id="ARBA00001974"/>
    </source>
</evidence>
<dbReference type="EC" id="1.4.3.16" evidence="4"/>
<evidence type="ECO:0000313" key="11">
    <source>
        <dbReference type="EMBL" id="CAB4939544.1"/>
    </source>
</evidence>
<dbReference type="InterPro" id="IPR005288">
    <property type="entry name" value="NadB"/>
</dbReference>
<dbReference type="PRINTS" id="PR00368">
    <property type="entry name" value="FADPNR"/>
</dbReference>
<gene>
    <name evidence="11" type="ORF">UFOPK3564_02860</name>
</gene>
<protein>
    <recommendedName>
        <fullName evidence="4">L-aspartate oxidase</fullName>
        <ecNumber evidence="4">1.4.3.16</ecNumber>
    </recommendedName>
</protein>
<reference evidence="11" key="1">
    <citation type="submission" date="2020-05" db="EMBL/GenBank/DDBJ databases">
        <authorList>
            <person name="Chiriac C."/>
            <person name="Salcher M."/>
            <person name="Ghai R."/>
            <person name="Kavagutti S V."/>
        </authorList>
    </citation>
    <scope>NUCLEOTIDE SEQUENCE</scope>
</reference>
<evidence type="ECO:0000256" key="3">
    <source>
        <dbReference type="ARBA" id="ARBA00008562"/>
    </source>
</evidence>
<evidence type="ECO:0000259" key="9">
    <source>
        <dbReference type="Pfam" id="PF00890"/>
    </source>
</evidence>
<comment type="cofactor">
    <cofactor evidence="1">
        <name>FAD</name>
        <dbReference type="ChEBI" id="CHEBI:57692"/>
    </cofactor>
</comment>
<dbReference type="InterPro" id="IPR003953">
    <property type="entry name" value="FAD-dep_OxRdtase_2_FAD-bd"/>
</dbReference>
<dbReference type="PRINTS" id="PR00411">
    <property type="entry name" value="PNDRDTASEI"/>
</dbReference>
<accession>A0A6J7JAC9</accession>
<evidence type="ECO:0000256" key="4">
    <source>
        <dbReference type="ARBA" id="ARBA00012173"/>
    </source>
</evidence>
<evidence type="ECO:0000256" key="5">
    <source>
        <dbReference type="ARBA" id="ARBA00022630"/>
    </source>
</evidence>
<dbReference type="UniPathway" id="UPA00253">
    <property type="reaction ID" value="UER00326"/>
</dbReference>
<dbReference type="Gene3D" id="1.20.58.100">
    <property type="entry name" value="Fumarate reductase/succinate dehydrogenase flavoprotein-like, C-terminal domain"/>
    <property type="match status" value="1"/>
</dbReference>
<evidence type="ECO:0000256" key="2">
    <source>
        <dbReference type="ARBA" id="ARBA00004950"/>
    </source>
</evidence>
<comment type="similarity">
    <text evidence="3">Belongs to the FAD-dependent oxidoreductase 2 family. NadB subfamily.</text>
</comment>
<dbReference type="InterPro" id="IPR015939">
    <property type="entry name" value="Fum_Rdtase/Succ_DH_flav-like_C"/>
</dbReference>
<comment type="pathway">
    <text evidence="2">Cofactor biosynthesis; NAD(+) biosynthesis; iminoaspartate from L-aspartate (oxidase route): step 1/1.</text>
</comment>
<keyword evidence="7" id="KW-0274">FAD</keyword>
<dbReference type="GO" id="GO:0008734">
    <property type="term" value="F:L-aspartate oxidase activity"/>
    <property type="evidence" value="ECO:0007669"/>
    <property type="project" value="UniProtKB-EC"/>
</dbReference>
<dbReference type="InterPro" id="IPR037099">
    <property type="entry name" value="Fum_R/Succ_DH_flav-like_C_sf"/>
</dbReference>
<keyword evidence="5" id="KW-0285">Flavoprotein</keyword>
<dbReference type="Pfam" id="PF02910">
    <property type="entry name" value="Succ_DH_flav_C"/>
    <property type="match status" value="1"/>
</dbReference>
<evidence type="ECO:0000256" key="7">
    <source>
        <dbReference type="ARBA" id="ARBA00022827"/>
    </source>
</evidence>
<name>A0A6J7JAC9_9ZZZZ</name>
<dbReference type="SUPFAM" id="SSF56425">
    <property type="entry name" value="Succinate dehydrogenase/fumarate reductase flavoprotein, catalytic domain"/>
    <property type="match status" value="1"/>
</dbReference>
<dbReference type="GO" id="GO:0034628">
    <property type="term" value="P:'de novo' NAD+ biosynthetic process from L-aspartate"/>
    <property type="evidence" value="ECO:0007669"/>
    <property type="project" value="TreeGrafter"/>
</dbReference>
<organism evidence="11">
    <name type="scientific">freshwater metagenome</name>
    <dbReference type="NCBI Taxonomy" id="449393"/>
    <lineage>
        <taxon>unclassified sequences</taxon>
        <taxon>metagenomes</taxon>
        <taxon>ecological metagenomes</taxon>
    </lineage>
</organism>
<evidence type="ECO:0000256" key="8">
    <source>
        <dbReference type="ARBA" id="ARBA00023002"/>
    </source>
</evidence>
<keyword evidence="8" id="KW-0560">Oxidoreductase</keyword>
<proteinExistence type="inferred from homology"/>
<dbReference type="SUPFAM" id="SSF51905">
    <property type="entry name" value="FAD/NAD(P)-binding domain"/>
    <property type="match status" value="1"/>
</dbReference>
<dbReference type="PANTHER" id="PTHR42716">
    <property type="entry name" value="L-ASPARTATE OXIDASE"/>
    <property type="match status" value="1"/>
</dbReference>
<evidence type="ECO:0000256" key="6">
    <source>
        <dbReference type="ARBA" id="ARBA00022642"/>
    </source>
</evidence>
<dbReference type="Pfam" id="PF00890">
    <property type="entry name" value="FAD_binding_2"/>
    <property type="match status" value="1"/>
</dbReference>
<sequence length="489" mass="50548">MSAAADATTDALVVGAGAAGLYAALCAARDGARVTVVSATPLAQTASYWAQGGVAAALAVDDSAAAHLADTERAGRGLVRRSAAEVLCREAPDAVRDLESLGVRFDADRHGRRVLGLEGGHTHRRVVHAGGSATGRRLVRQLSARLVAHPSVTVLEDTRAAAVWTTDGRAVGVVLEDGRAVAARATILACGGSAALWSRTTNPPGSVGVGAQLAFAAGAELADLEFVQFHPTAVAGIPGREGFLVTEAIRGEGATLLDRDGERFVDELSPRDEVAQAVWRTMLAEGSERVHLDMRGVDPGAFPNVVETLRESGLDPVTELVPVSPACHYTMGGVACDLHGATKVPGLYVVGETACTGLHGANRLASNSLAECIVYGGRAARAGLDAPALPGRLAPAPSAPAVLAPSRESREALWRHAGIERDADGLRTLLSDPHPLARAIGSAALAREESRGAHRRLDHPALDPALDGVHTIVEPNDGSPVARREAWTA</sequence>
<feature type="domain" description="Fumarate reductase/succinate dehydrogenase flavoprotein-like C-terminal" evidence="10">
    <location>
        <begin position="436"/>
        <end position="473"/>
    </location>
</feature>
<evidence type="ECO:0000259" key="10">
    <source>
        <dbReference type="Pfam" id="PF02910"/>
    </source>
</evidence>
<dbReference type="SUPFAM" id="SSF46977">
    <property type="entry name" value="Succinate dehydrogenase/fumarate reductase flavoprotein C-terminal domain"/>
    <property type="match status" value="1"/>
</dbReference>
<dbReference type="PANTHER" id="PTHR42716:SF2">
    <property type="entry name" value="L-ASPARTATE OXIDASE, CHLOROPLASTIC"/>
    <property type="match status" value="1"/>
</dbReference>
<dbReference type="InterPro" id="IPR036188">
    <property type="entry name" value="FAD/NAD-bd_sf"/>
</dbReference>
<dbReference type="Gene3D" id="3.50.50.60">
    <property type="entry name" value="FAD/NAD(P)-binding domain"/>
    <property type="match status" value="1"/>
</dbReference>
<keyword evidence="6" id="KW-0662">Pyridine nucleotide biosynthesis</keyword>
<dbReference type="Gene3D" id="3.90.700.10">
    <property type="entry name" value="Succinate dehydrogenase/fumarate reductase flavoprotein, catalytic domain"/>
    <property type="match status" value="1"/>
</dbReference>
<feature type="domain" description="FAD-dependent oxidoreductase 2 FAD-binding" evidence="9">
    <location>
        <begin position="10"/>
        <end position="369"/>
    </location>
</feature>